<feature type="region of interest" description="Disordered" evidence="1">
    <location>
        <begin position="1"/>
        <end position="47"/>
    </location>
</feature>
<evidence type="ECO:0000256" key="1">
    <source>
        <dbReference type="SAM" id="MobiDB-lite"/>
    </source>
</evidence>
<gene>
    <name evidence="2" type="ORF">AaeL_AAEL006030</name>
</gene>
<organism evidence="2 3">
    <name type="scientific">Aedes aegypti</name>
    <name type="common">Yellowfever mosquito</name>
    <name type="synonym">Culex aegypti</name>
    <dbReference type="NCBI Taxonomy" id="7159"/>
    <lineage>
        <taxon>Eukaryota</taxon>
        <taxon>Metazoa</taxon>
        <taxon>Ecdysozoa</taxon>
        <taxon>Arthropoda</taxon>
        <taxon>Hexapoda</taxon>
        <taxon>Insecta</taxon>
        <taxon>Pterygota</taxon>
        <taxon>Neoptera</taxon>
        <taxon>Endopterygota</taxon>
        <taxon>Diptera</taxon>
        <taxon>Nematocera</taxon>
        <taxon>Culicoidea</taxon>
        <taxon>Culicidae</taxon>
        <taxon>Culicinae</taxon>
        <taxon>Aedini</taxon>
        <taxon>Aedes</taxon>
        <taxon>Stegomyia</taxon>
    </lineage>
</organism>
<reference evidence="2" key="1">
    <citation type="submission" date="2005-10" db="EMBL/GenBank/DDBJ databases">
        <authorList>
            <person name="Loftus B.J."/>
            <person name="Nene V.M."/>
            <person name="Hannick L.I."/>
            <person name="Bidwell S."/>
            <person name="Haas B."/>
            <person name="Amedeo P."/>
            <person name="Orvis J."/>
            <person name="Wortman J.R."/>
            <person name="White O.R."/>
            <person name="Salzberg S."/>
            <person name="Shumway M."/>
            <person name="Koo H."/>
            <person name="Zhao Y."/>
            <person name="Holmes M."/>
            <person name="Miller J."/>
            <person name="Schatz M."/>
            <person name="Pop M."/>
            <person name="Pai G."/>
            <person name="Utterback T."/>
            <person name="Rogers Y.-H."/>
            <person name="Kravitz S."/>
            <person name="Fraser C.M."/>
        </authorList>
    </citation>
    <scope>NUCLEOTIDE SEQUENCE</scope>
    <source>
        <strain evidence="2">Liverpool</strain>
    </source>
</reference>
<evidence type="ECO:0000313" key="3">
    <source>
        <dbReference type="Proteomes" id="UP000682892"/>
    </source>
</evidence>
<protein>
    <submittedName>
        <fullName evidence="2">AAEL006030-PA</fullName>
    </submittedName>
</protein>
<dbReference type="AlphaFoldDB" id="Q177T9"/>
<reference evidence="2" key="3">
    <citation type="submission" date="2012-09" db="EMBL/GenBank/DDBJ databases">
        <authorList>
            <consortium name="VectorBase"/>
        </authorList>
    </citation>
    <scope>NUCLEOTIDE SEQUENCE</scope>
    <source>
        <strain evidence="2">Liverpool</strain>
    </source>
</reference>
<dbReference type="Proteomes" id="UP000682892">
    <property type="component" value="Unassembled WGS sequence"/>
</dbReference>
<dbReference type="HOGENOM" id="CLU_2998249_0_0_1"/>
<dbReference type="PaxDb" id="7159-AAEL006030-PA"/>
<sequence>MNEPAARRTHCSGSPIRGHQTKKSHSPASSVGHPEQQPGSKKQALKESHLFEVYLAK</sequence>
<dbReference type="EMBL" id="CH477371">
    <property type="protein sequence ID" value="EAT42429.1"/>
    <property type="molecule type" value="Genomic_DNA"/>
</dbReference>
<proteinExistence type="predicted"/>
<reference evidence="2" key="2">
    <citation type="journal article" date="2007" name="Science">
        <title>Genome sequence of Aedes aegypti, a major arbovirus vector.</title>
        <authorList>
            <person name="Nene V."/>
            <person name="Wortman J.R."/>
            <person name="Lawson D."/>
            <person name="Haas B."/>
            <person name="Kodira C."/>
            <person name="Tu Z.J."/>
            <person name="Loftus B."/>
            <person name="Xi Z."/>
            <person name="Megy K."/>
            <person name="Grabherr M."/>
            <person name="Ren Q."/>
            <person name="Zdobnov E.M."/>
            <person name="Lobo N.F."/>
            <person name="Campbell K.S."/>
            <person name="Brown S.E."/>
            <person name="Bonaldo M.F."/>
            <person name="Zhu J."/>
            <person name="Sinkins S.P."/>
            <person name="Hogenkamp D.G."/>
            <person name="Amedeo P."/>
            <person name="Arensburger P."/>
            <person name="Atkinson P.W."/>
            <person name="Bidwell S."/>
            <person name="Biedler J."/>
            <person name="Birney E."/>
            <person name="Bruggner R.V."/>
            <person name="Costas J."/>
            <person name="Coy M.R."/>
            <person name="Crabtree J."/>
            <person name="Crawford M."/>
            <person name="Debruyn B."/>
            <person name="Decaprio D."/>
            <person name="Eiglmeier K."/>
            <person name="Eisenstadt E."/>
            <person name="El-Dorry H."/>
            <person name="Gelbart W.M."/>
            <person name="Gomes S.L."/>
            <person name="Hammond M."/>
            <person name="Hannick L.I."/>
            <person name="Hogan J.R."/>
            <person name="Holmes M.H."/>
            <person name="Jaffe D."/>
            <person name="Johnston J.S."/>
            <person name="Kennedy R.C."/>
            <person name="Koo H."/>
            <person name="Kravitz S."/>
            <person name="Kriventseva E.V."/>
            <person name="Kulp D."/>
            <person name="Labutti K."/>
            <person name="Lee E."/>
            <person name="Li S."/>
            <person name="Lovin D.D."/>
            <person name="Mao C."/>
            <person name="Mauceli E."/>
            <person name="Menck C.F."/>
            <person name="Miller J.R."/>
            <person name="Montgomery P."/>
            <person name="Mori A."/>
            <person name="Nascimento A.L."/>
            <person name="Naveira H.F."/>
            <person name="Nusbaum C."/>
            <person name="O'leary S."/>
            <person name="Orvis J."/>
            <person name="Pertea M."/>
            <person name="Quesneville H."/>
            <person name="Reidenbach K.R."/>
            <person name="Rogers Y.H."/>
            <person name="Roth C.W."/>
            <person name="Schneider J.R."/>
            <person name="Schatz M."/>
            <person name="Shumway M."/>
            <person name="Stanke M."/>
            <person name="Stinson E.O."/>
            <person name="Tubio J.M."/>
            <person name="Vanzee J.P."/>
            <person name="Verjovski-Almeida S."/>
            <person name="Werner D."/>
            <person name="White O."/>
            <person name="Wyder S."/>
            <person name="Zeng Q."/>
            <person name="Zhao Q."/>
            <person name="Zhao Y."/>
            <person name="Hill C.A."/>
            <person name="Raikhel A.S."/>
            <person name="Soares M.B."/>
            <person name="Knudson D.L."/>
            <person name="Lee N.H."/>
            <person name="Galagan J."/>
            <person name="Salzberg S.L."/>
            <person name="Paulsen I.T."/>
            <person name="Dimopoulos G."/>
            <person name="Collins F.H."/>
            <person name="Birren B."/>
            <person name="Fraser-Liggett C.M."/>
            <person name="Severson D.W."/>
        </authorList>
    </citation>
    <scope>NUCLEOTIDE SEQUENCE [LARGE SCALE GENOMIC DNA]</scope>
    <source>
        <strain evidence="2">Liverpool</strain>
    </source>
</reference>
<name>Q177T9_AEDAE</name>
<accession>Q177T9</accession>
<evidence type="ECO:0000313" key="2">
    <source>
        <dbReference type="EMBL" id="EAT42429.1"/>
    </source>
</evidence>